<dbReference type="AlphaFoldDB" id="G7H2Z0"/>
<reference evidence="1 2" key="1">
    <citation type="submission" date="2011-11" db="EMBL/GenBank/DDBJ databases">
        <title>Whole genome shotgun sequence of Gordonia araii NBRC 100433.</title>
        <authorList>
            <person name="Yoshida Y."/>
            <person name="Hosoyama A."/>
            <person name="Tsuchikane K."/>
            <person name="Katsumata H."/>
            <person name="Yamazaki S."/>
            <person name="Fujita N."/>
        </authorList>
    </citation>
    <scope>NUCLEOTIDE SEQUENCE [LARGE SCALE GENOMIC DNA]</scope>
    <source>
        <strain evidence="1 2">NBRC 100433</strain>
    </source>
</reference>
<dbReference type="STRING" id="1073574.GOARA_053_00420"/>
<sequence>MTTAVLTSPELTDWTLLEVRSAVKPLVDDALAGATRLTVDSRDCREPDTFLAAVLARLMVLERLEVEVAYVAERATPATRIHRLPVGAAACDLARTGQARERTLIRDDAASVLVGRARHVGADGGRLLGESYLDDHRLFDGEVRAVEIEPHGQGVRARVARSGLARRWIAGRAVQTGGPAVFVEREGVLTPRAVPRSTFYPHHLPWLLVRPTS</sequence>
<dbReference type="RefSeq" id="WP_007322290.1">
    <property type="nucleotide sequence ID" value="NZ_BAEE01000053.1"/>
</dbReference>
<evidence type="ECO:0000313" key="1">
    <source>
        <dbReference type="EMBL" id="GAB10215.1"/>
    </source>
</evidence>
<dbReference type="Proteomes" id="UP000035088">
    <property type="component" value="Unassembled WGS sequence"/>
</dbReference>
<protein>
    <submittedName>
        <fullName evidence="1">Uncharacterized protein</fullName>
    </submittedName>
</protein>
<comment type="caution">
    <text evidence="1">The sequence shown here is derived from an EMBL/GenBank/DDBJ whole genome shotgun (WGS) entry which is preliminary data.</text>
</comment>
<keyword evidence="2" id="KW-1185">Reference proteome</keyword>
<accession>G7H2Z0</accession>
<organism evidence="1 2">
    <name type="scientific">Gordonia araii NBRC 100433</name>
    <dbReference type="NCBI Taxonomy" id="1073574"/>
    <lineage>
        <taxon>Bacteria</taxon>
        <taxon>Bacillati</taxon>
        <taxon>Actinomycetota</taxon>
        <taxon>Actinomycetes</taxon>
        <taxon>Mycobacteriales</taxon>
        <taxon>Gordoniaceae</taxon>
        <taxon>Gordonia</taxon>
    </lineage>
</organism>
<proteinExistence type="predicted"/>
<evidence type="ECO:0000313" key="2">
    <source>
        <dbReference type="Proteomes" id="UP000035088"/>
    </source>
</evidence>
<dbReference type="EMBL" id="BAEE01000053">
    <property type="protein sequence ID" value="GAB10215.1"/>
    <property type="molecule type" value="Genomic_DNA"/>
</dbReference>
<gene>
    <name evidence="1" type="ORF">GOARA_053_00420</name>
</gene>
<name>G7H2Z0_9ACTN</name>